<evidence type="ECO:0000313" key="3">
    <source>
        <dbReference type="Proteomes" id="UP000515442"/>
    </source>
</evidence>
<keyword evidence="1" id="KW-0732">Signal</keyword>
<dbReference type="EMBL" id="AP022038">
    <property type="protein sequence ID" value="BBR38540.1"/>
    <property type="molecule type" value="Genomic_DNA"/>
</dbReference>
<dbReference type="GO" id="GO:0042597">
    <property type="term" value="C:periplasmic space"/>
    <property type="evidence" value="ECO:0007669"/>
    <property type="project" value="InterPro"/>
</dbReference>
<evidence type="ECO:0000256" key="1">
    <source>
        <dbReference type="SAM" id="SignalP"/>
    </source>
</evidence>
<gene>
    <name evidence="2" type="ORF">WP3W19E03_10650</name>
</gene>
<dbReference type="RefSeq" id="WP_182939062.1">
    <property type="nucleotide sequence ID" value="NZ_AP022038.1"/>
</dbReference>
<dbReference type="GO" id="GO:0008643">
    <property type="term" value="P:carbohydrate transport"/>
    <property type="evidence" value="ECO:0007669"/>
    <property type="project" value="InterPro"/>
</dbReference>
<evidence type="ECO:0000313" key="2">
    <source>
        <dbReference type="EMBL" id="BBR38540.1"/>
    </source>
</evidence>
<sequence>MYNTKLAVVLLGSLLLGGCASLEAQLSPTKGFKAAVTDRERAMQSLDLAKACCKDFANIPYVDMVLGTSQLAAIDANSPVYAFSEGKSYFAAYRLPTHSGDLSITVEGIIDQTMFEPVVVMLDSRFQVTRTMGRNVFRYDPARLISGNAVSGTFTVDRSHIGNPNNESYLLIYTDESRLSETLTIPSDAKLMAKAKVVNDYGIKDPVIPHSPWGVIRFSVVDLSAGKDGVNVYKPAYAIGTDEIKEQARRSTVEVVPNKLVVPAATAVVATSASVVAKPAPAMLSETEAFYQSQIEKAVKAGDIDKAMKLVNEAERAGSTKAKSVFIDAVKRSQK</sequence>
<dbReference type="InterPro" id="IPR010794">
    <property type="entry name" value="MalM"/>
</dbReference>
<dbReference type="Proteomes" id="UP000515442">
    <property type="component" value="Chromosome"/>
</dbReference>
<accession>A0A6S5BT03</accession>
<reference evidence="2 3" key="1">
    <citation type="submission" date="2019-12" db="EMBL/GenBank/DDBJ databases">
        <title>complete genome sequences of Aeromonas veronii str. WP3-W19-ESBL-03 isolated from wastewater treatment plant effluent.</title>
        <authorList>
            <person name="Sekizuka T."/>
            <person name="Itokawa K."/>
            <person name="Yatsu K."/>
            <person name="Inamine Y."/>
            <person name="Kuroda M."/>
        </authorList>
    </citation>
    <scope>NUCLEOTIDE SEQUENCE [LARGE SCALE GENOMIC DNA]</scope>
    <source>
        <strain evidence="2 3">WP3-W19-ESBL-03</strain>
    </source>
</reference>
<feature type="chain" id="PRO_5028115394" evidence="1">
    <location>
        <begin position="25"/>
        <end position="335"/>
    </location>
</feature>
<name>A0A6S5BT03_AERVE</name>
<protein>
    <submittedName>
        <fullName evidence="2">Maltose operon protein</fullName>
    </submittedName>
</protein>
<dbReference type="Pfam" id="PF07148">
    <property type="entry name" value="MalM"/>
    <property type="match status" value="1"/>
</dbReference>
<organism evidence="2 3">
    <name type="scientific">Aeromonas veronii</name>
    <dbReference type="NCBI Taxonomy" id="654"/>
    <lineage>
        <taxon>Bacteria</taxon>
        <taxon>Pseudomonadati</taxon>
        <taxon>Pseudomonadota</taxon>
        <taxon>Gammaproteobacteria</taxon>
        <taxon>Aeromonadales</taxon>
        <taxon>Aeromonadaceae</taxon>
        <taxon>Aeromonas</taxon>
    </lineage>
</organism>
<feature type="signal peptide" evidence="1">
    <location>
        <begin position="1"/>
        <end position="24"/>
    </location>
</feature>
<dbReference type="PROSITE" id="PS51257">
    <property type="entry name" value="PROKAR_LIPOPROTEIN"/>
    <property type="match status" value="1"/>
</dbReference>
<proteinExistence type="predicted"/>
<dbReference type="AlphaFoldDB" id="A0A6S5BT03"/>